<reference evidence="1 2" key="1">
    <citation type="submission" date="2017-06" db="EMBL/GenBank/DDBJ databases">
        <title>Draft genome sequence of a variant of Elsinoe murrayae.</title>
        <authorList>
            <person name="Cheng Q."/>
        </authorList>
    </citation>
    <scope>NUCLEOTIDE SEQUENCE [LARGE SCALE GENOMIC DNA]</scope>
    <source>
        <strain evidence="1 2">CQ-2017a</strain>
    </source>
</reference>
<dbReference type="AlphaFoldDB" id="A0A2K1QFE5"/>
<accession>A0A2K1QFE5</accession>
<name>A0A2K1QFE5_9PEZI</name>
<keyword evidence="2" id="KW-1185">Reference proteome</keyword>
<evidence type="ECO:0000313" key="1">
    <source>
        <dbReference type="EMBL" id="PNS13766.1"/>
    </source>
</evidence>
<dbReference type="EMBL" id="NKHZ01000094">
    <property type="protein sequence ID" value="PNS13766.1"/>
    <property type="molecule type" value="Genomic_DNA"/>
</dbReference>
<dbReference type="Proteomes" id="UP000243797">
    <property type="component" value="Unassembled WGS sequence"/>
</dbReference>
<evidence type="ECO:0000313" key="2">
    <source>
        <dbReference type="Proteomes" id="UP000243797"/>
    </source>
</evidence>
<sequence length="61" mass="6740">MPPKRYAVAPAQRQSNTGYMRNVINEVTSPENRTMVTAIGFFAAGVAFLHSSWSDVLKPPM</sequence>
<proteinExistence type="predicted"/>
<dbReference type="Pfam" id="PF17112">
    <property type="entry name" value="Tom6"/>
    <property type="match status" value="1"/>
</dbReference>
<dbReference type="OrthoDB" id="5403997at2759"/>
<protein>
    <submittedName>
        <fullName evidence="1">Uracil-DNA glycosylase</fullName>
    </submittedName>
</protein>
<dbReference type="InterPro" id="IPR020266">
    <property type="entry name" value="Tom6"/>
</dbReference>
<dbReference type="GO" id="GO:0030150">
    <property type="term" value="P:protein import into mitochondrial matrix"/>
    <property type="evidence" value="ECO:0007669"/>
    <property type="project" value="InterPro"/>
</dbReference>
<organism evidence="1 2">
    <name type="scientific">Sphaceloma murrayae</name>
    <dbReference type="NCBI Taxonomy" id="2082308"/>
    <lineage>
        <taxon>Eukaryota</taxon>
        <taxon>Fungi</taxon>
        <taxon>Dikarya</taxon>
        <taxon>Ascomycota</taxon>
        <taxon>Pezizomycotina</taxon>
        <taxon>Dothideomycetes</taxon>
        <taxon>Dothideomycetidae</taxon>
        <taxon>Myriangiales</taxon>
        <taxon>Elsinoaceae</taxon>
        <taxon>Sphaceloma</taxon>
    </lineage>
</organism>
<comment type="caution">
    <text evidence="1">The sequence shown here is derived from an EMBL/GenBank/DDBJ whole genome shotgun (WGS) entry which is preliminary data.</text>
</comment>
<dbReference type="GO" id="GO:0005742">
    <property type="term" value="C:mitochondrial outer membrane translocase complex"/>
    <property type="evidence" value="ECO:0007669"/>
    <property type="project" value="InterPro"/>
</dbReference>
<dbReference type="InParanoid" id="A0A2K1QFE5"/>
<gene>
    <name evidence="1" type="ORF">CAC42_3259</name>
</gene>